<evidence type="ECO:0000313" key="3">
    <source>
        <dbReference type="EMBL" id="OZI35610.1"/>
    </source>
</evidence>
<dbReference type="SMART" id="SM00867">
    <property type="entry name" value="YceI"/>
    <property type="match status" value="1"/>
</dbReference>
<feature type="domain" description="Lipid/polyisoprenoid-binding YceI-like" evidence="2">
    <location>
        <begin position="31"/>
        <end position="196"/>
    </location>
</feature>
<feature type="chain" id="PRO_5012808460" evidence="1">
    <location>
        <begin position="28"/>
        <end position="199"/>
    </location>
</feature>
<sequence length="199" mass="21929">MKPSLSVRALFGALSGALLLGVAPVHAAPVTYDIDPSHTYPSFEADHMGGLSTWRGKFNRSSGVIVLDRAARTGTIDVTVDIKSVDFGHDEMNQHAIAPDIFDAAKYPNATFKGTFTKFDGDKPEEATGDLTLRGVTRKVKLEIDDFKCMEHFMEKREVCGADVSTEFKRSDFGLDFGLDMGFKPEVELKIQVEALRRP</sequence>
<proteinExistence type="predicted"/>
<gene>
    <name evidence="3" type="ORF">CEG14_11105</name>
</gene>
<organism evidence="3 4">
    <name type="scientific">Bordetella genomosp. 1</name>
    <dbReference type="NCBI Taxonomy" id="1395607"/>
    <lineage>
        <taxon>Bacteria</taxon>
        <taxon>Pseudomonadati</taxon>
        <taxon>Pseudomonadota</taxon>
        <taxon>Betaproteobacteria</taxon>
        <taxon>Burkholderiales</taxon>
        <taxon>Alcaligenaceae</taxon>
        <taxon>Bordetella</taxon>
    </lineage>
</organism>
<dbReference type="OrthoDB" id="9811006at2"/>
<comment type="caution">
    <text evidence="3">The sequence shown here is derived from an EMBL/GenBank/DDBJ whole genome shotgun (WGS) entry which is preliminary data.</text>
</comment>
<dbReference type="Gene3D" id="2.40.128.110">
    <property type="entry name" value="Lipid/polyisoprenoid-binding, YceI-like"/>
    <property type="match status" value="1"/>
</dbReference>
<name>A0A261SFM4_9BORD</name>
<dbReference type="Pfam" id="PF04264">
    <property type="entry name" value="YceI"/>
    <property type="match status" value="1"/>
</dbReference>
<evidence type="ECO:0000256" key="1">
    <source>
        <dbReference type="SAM" id="SignalP"/>
    </source>
</evidence>
<dbReference type="InterPro" id="IPR036761">
    <property type="entry name" value="TTHA0802/YceI-like_sf"/>
</dbReference>
<dbReference type="EMBL" id="NEVL01000003">
    <property type="protein sequence ID" value="OZI35610.1"/>
    <property type="molecule type" value="Genomic_DNA"/>
</dbReference>
<protein>
    <submittedName>
        <fullName evidence="3">Polyisoprenoid-binding protein</fullName>
    </submittedName>
</protein>
<dbReference type="Proteomes" id="UP000217005">
    <property type="component" value="Unassembled WGS sequence"/>
</dbReference>
<accession>A0A261SFM4</accession>
<dbReference type="AlphaFoldDB" id="A0A261SFM4"/>
<feature type="signal peptide" evidence="1">
    <location>
        <begin position="1"/>
        <end position="27"/>
    </location>
</feature>
<evidence type="ECO:0000313" key="4">
    <source>
        <dbReference type="Proteomes" id="UP000217005"/>
    </source>
</evidence>
<dbReference type="InterPro" id="IPR007372">
    <property type="entry name" value="Lipid/polyisoprenoid-bd_YceI"/>
</dbReference>
<dbReference type="PANTHER" id="PTHR34406:SF2">
    <property type="entry name" value="PERIPLASMIC PROTEIN"/>
    <property type="match status" value="1"/>
</dbReference>
<dbReference type="SUPFAM" id="SSF101874">
    <property type="entry name" value="YceI-like"/>
    <property type="match status" value="1"/>
</dbReference>
<keyword evidence="1" id="KW-0732">Signal</keyword>
<evidence type="ECO:0000259" key="2">
    <source>
        <dbReference type="SMART" id="SM00867"/>
    </source>
</evidence>
<reference evidence="3 4" key="1">
    <citation type="submission" date="2017-05" db="EMBL/GenBank/DDBJ databases">
        <title>Complete and WGS of Bordetella genogroups.</title>
        <authorList>
            <person name="Spilker T."/>
            <person name="LiPuma J."/>
        </authorList>
    </citation>
    <scope>NUCLEOTIDE SEQUENCE [LARGE SCALE GENOMIC DNA]</scope>
    <source>
        <strain evidence="3 4">AU17610</strain>
    </source>
</reference>
<dbReference type="PANTHER" id="PTHR34406">
    <property type="entry name" value="PROTEIN YCEI"/>
    <property type="match status" value="1"/>
</dbReference>